<evidence type="ECO:0000256" key="2">
    <source>
        <dbReference type="ARBA" id="ARBA00004300"/>
    </source>
</evidence>
<evidence type="ECO:0000313" key="11">
    <source>
        <dbReference type="Proteomes" id="UP000054324"/>
    </source>
</evidence>
<dbReference type="CTD" id="20322598"/>
<dbReference type="KEGG" id="ovi:T265_08419"/>
<feature type="region of interest" description="Disordered" evidence="9">
    <location>
        <begin position="1164"/>
        <end position="1193"/>
    </location>
</feature>
<evidence type="ECO:0000256" key="4">
    <source>
        <dbReference type="ARBA" id="ARBA00022794"/>
    </source>
</evidence>
<evidence type="ECO:0000256" key="9">
    <source>
        <dbReference type="SAM" id="MobiDB-lite"/>
    </source>
</evidence>
<evidence type="ECO:0000256" key="1">
    <source>
        <dbReference type="ARBA" id="ARBA00004120"/>
    </source>
</evidence>
<feature type="coiled-coil region" evidence="8">
    <location>
        <begin position="59"/>
        <end position="103"/>
    </location>
</feature>
<evidence type="ECO:0000256" key="6">
    <source>
        <dbReference type="ARBA" id="ARBA00023212"/>
    </source>
</evidence>
<dbReference type="InterPro" id="IPR026201">
    <property type="entry name" value="Cep290"/>
</dbReference>
<protein>
    <submittedName>
        <fullName evidence="10">Uncharacterized protein</fullName>
    </submittedName>
</protein>
<organism evidence="10 11">
    <name type="scientific">Opisthorchis viverrini</name>
    <name type="common">Southeast Asian liver fluke</name>
    <dbReference type="NCBI Taxonomy" id="6198"/>
    <lineage>
        <taxon>Eukaryota</taxon>
        <taxon>Metazoa</taxon>
        <taxon>Spiralia</taxon>
        <taxon>Lophotrochozoa</taxon>
        <taxon>Platyhelminthes</taxon>
        <taxon>Trematoda</taxon>
        <taxon>Digenea</taxon>
        <taxon>Opisthorchiida</taxon>
        <taxon>Opisthorchiata</taxon>
        <taxon>Opisthorchiidae</taxon>
        <taxon>Opisthorchis</taxon>
    </lineage>
</organism>
<dbReference type="OrthoDB" id="6351660at2759"/>
<accession>A0A074Z970</accession>
<feature type="region of interest" description="Disordered" evidence="9">
    <location>
        <begin position="257"/>
        <end position="282"/>
    </location>
</feature>
<keyword evidence="11" id="KW-1185">Reference proteome</keyword>
<name>A0A074Z970_OPIVI</name>
<feature type="region of interest" description="Disordered" evidence="9">
    <location>
        <begin position="532"/>
        <end position="559"/>
    </location>
</feature>
<dbReference type="GO" id="GO:0030030">
    <property type="term" value="P:cell projection organization"/>
    <property type="evidence" value="ECO:0007669"/>
    <property type="project" value="UniProtKB-KW"/>
</dbReference>
<sequence>MLEDTRLSPDKVLIRLEENLNLLLFDLVDQKRTIDHFDLAVGEYRPTFFVCRHRNCGFYEDFQKERENWAIEKQKLKEEIEKLDARTAERKVYKEELTKLQNAFTSTSKDGDSEIRFRLGELSRELTMQRVNELALLRRYAGSQELEVVLRKEIRKLKNRLVQVESMAQMCLSYYSSCTEMTSFQIETLQKQLDLSISKEEYDRLVDEYENLSTKYLETFCQRFNSSEGNSGTFTADANFEKLRTEYEFLANQWAAKTQKPTSKHDWRSMKPQGNKPGESREFNRKALEEELLQMLNRVWQFTERLVQKNQKLEQIMSIQMKQKKLVPNSELTEAAPDSVHQTWKKRSRVVERENLKLRHENEQLKEVAVISLAQIQNAEQQQATKDLELESLRKQLVELEAKDDGTAKMVRLHRMITQLQISESNAVADLAAEQTKNSRLQSLVIKLQQRLVAKDADLGKLHEKLHCEEITHRKALQKDRLKHQLNQLEATVLNQGAQISELKKENARLLRELNQREVELETQELKLEQTTAAKSTPIQNPPTRTILNDSHPTTKTDSHSIVHLEGTGVDAHSALSVQEQLHKARCTTESVAMLASNIQEKNDILEERNTEFVRELQNFVNRNVPAIPNKDSAGESAVLVPGVKVTLELLQKRLLDKEESLKKAKELFRQVYETNVNVNQLRKREMEEIQTQLNHKISETIRQLSTTMENRATKPHKDSISPVLMQRLQQLELELEEQNEAIIRQNERSKSMHQESQLWKLQFQQLQEQAKQDRKTLEDSYKQKVRKLFLAYRQLRSDVEERDKKLDEMKTELEHWKQEAKKSPSMMQRQMNERLKADLTEKSKQLQETTHKVDENSSTVHDRFRPHQTLSRALVEARREFVSQAEEAVLAAAQSSTRKSLKLQEKPESLKEADIMGRAVLQLDQSHLVEITNLNKRAEELELKCRGLQEEVKQVKKLQEKVQQIHKAERADRERVLADNKLLKTQIDSKSSAMEKLESQLNTVSVELERTIRENIALREQWNNFAVLQPQIDNPDLYHEKPEKPCAEQVERMGASRQSSPVLQSAIVNSSEHMDSEAHNRITNDRIKYLEQELLDRGLTSLAKLKMDRDVQNDRLRLIQENLAQKSELEAAREEIPKLKKRVNELQALVDKLKNQNNDAEMVQNLDRSTRNQDSNTGSSPRKTGEGEKTTRELEETIARLKRVLRRTVAENEKLKQVSTNSPPVKNAGLQMNIAKPLKQEATWCSTFSCLETSQTRDSTGFQNIGLTEIRGLRLPDESQNGRNRLWAVGGFSATL</sequence>
<feature type="compositionally biased region" description="Polar residues" evidence="9">
    <location>
        <begin position="1173"/>
        <end position="1183"/>
    </location>
</feature>
<gene>
    <name evidence="10" type="ORF">T265_08419</name>
</gene>
<keyword evidence="5 8" id="KW-0175">Coiled coil</keyword>
<proteinExistence type="predicted"/>
<dbReference type="GO" id="GO:0005813">
    <property type="term" value="C:centrosome"/>
    <property type="evidence" value="ECO:0007669"/>
    <property type="project" value="UniProtKB-SubCell"/>
</dbReference>
<keyword evidence="6" id="KW-0206">Cytoskeleton</keyword>
<evidence type="ECO:0000256" key="5">
    <source>
        <dbReference type="ARBA" id="ARBA00023054"/>
    </source>
</evidence>
<evidence type="ECO:0000256" key="3">
    <source>
        <dbReference type="ARBA" id="ARBA00022490"/>
    </source>
</evidence>
<dbReference type="PANTHER" id="PTHR18879:SF20">
    <property type="entry name" value="CENTROSOMAL PROTEIN OF 290 KDA"/>
    <property type="match status" value="1"/>
</dbReference>
<keyword evidence="3" id="KW-0963">Cytoplasm</keyword>
<feature type="coiled-coil region" evidence="8">
    <location>
        <begin position="348"/>
        <end position="403"/>
    </location>
</feature>
<dbReference type="Proteomes" id="UP000054324">
    <property type="component" value="Unassembled WGS sequence"/>
</dbReference>
<dbReference type="PANTHER" id="PTHR18879">
    <property type="entry name" value="CENTROSOMAL PROTEIN OF 290 KDA"/>
    <property type="match status" value="1"/>
</dbReference>
<evidence type="ECO:0000256" key="8">
    <source>
        <dbReference type="SAM" id="Coils"/>
    </source>
</evidence>
<feature type="coiled-coil region" evidence="8">
    <location>
        <begin position="722"/>
        <end position="853"/>
    </location>
</feature>
<keyword evidence="4" id="KW-0970">Cilium biogenesis/degradation</keyword>
<dbReference type="GeneID" id="20322598"/>
<feature type="compositionally biased region" description="Polar residues" evidence="9">
    <location>
        <begin position="533"/>
        <end position="552"/>
    </location>
</feature>
<dbReference type="STRING" id="6198.A0A074Z970"/>
<dbReference type="EMBL" id="KL596836">
    <property type="protein sequence ID" value="KER23766.1"/>
    <property type="molecule type" value="Genomic_DNA"/>
</dbReference>
<dbReference type="RefSeq" id="XP_009172482.1">
    <property type="nucleotide sequence ID" value="XM_009174218.1"/>
</dbReference>
<keyword evidence="7" id="KW-0966">Cell projection</keyword>
<reference evidence="10 11" key="1">
    <citation type="submission" date="2013-11" db="EMBL/GenBank/DDBJ databases">
        <title>Opisthorchis viverrini - life in the bile duct.</title>
        <authorList>
            <person name="Young N.D."/>
            <person name="Nagarajan N."/>
            <person name="Lin S.J."/>
            <person name="Korhonen P.K."/>
            <person name="Jex A.R."/>
            <person name="Hall R.S."/>
            <person name="Safavi-Hemami H."/>
            <person name="Kaewkong W."/>
            <person name="Bertrand D."/>
            <person name="Gao S."/>
            <person name="Seet Q."/>
            <person name="Wongkham S."/>
            <person name="Teh B.T."/>
            <person name="Wongkham C."/>
            <person name="Intapan P.M."/>
            <person name="Maleewong W."/>
            <person name="Yang X."/>
            <person name="Hu M."/>
            <person name="Wang Z."/>
            <person name="Hofmann A."/>
            <person name="Sternberg P.W."/>
            <person name="Tan P."/>
            <person name="Wang J."/>
            <person name="Gasser R.B."/>
        </authorList>
    </citation>
    <scope>NUCLEOTIDE SEQUENCE [LARGE SCALE GENOMIC DNA]</scope>
</reference>
<comment type="subcellular location">
    <subcellularLocation>
        <location evidence="1">Cytoplasm</location>
        <location evidence="1">Cytoskeleton</location>
        <location evidence="1">Cilium basal body</location>
    </subcellularLocation>
    <subcellularLocation>
        <location evidence="2">Cytoplasm</location>
        <location evidence="2">Cytoskeleton</location>
        <location evidence="2">Microtubule organizing center</location>
        <location evidence="2">Centrosome</location>
    </subcellularLocation>
</comment>
<evidence type="ECO:0000256" key="7">
    <source>
        <dbReference type="ARBA" id="ARBA00023273"/>
    </source>
</evidence>
<feature type="compositionally biased region" description="Basic and acidic residues" evidence="9">
    <location>
        <begin position="1184"/>
        <end position="1193"/>
    </location>
</feature>
<feature type="coiled-coil region" evidence="8">
    <location>
        <begin position="596"/>
        <end position="623"/>
    </location>
</feature>
<evidence type="ECO:0000313" key="10">
    <source>
        <dbReference type="EMBL" id="KER23766.1"/>
    </source>
</evidence>
<feature type="coiled-coil region" evidence="8">
    <location>
        <begin position="932"/>
        <end position="1015"/>
    </location>
</feature>